<dbReference type="OrthoDB" id="1751726at2759"/>
<comment type="caution">
    <text evidence="2">The sequence shown here is derived from an EMBL/GenBank/DDBJ whole genome shotgun (WGS) entry which is preliminary data.</text>
</comment>
<protein>
    <recommendedName>
        <fullName evidence="1">Retrotransposon gag domain-containing protein</fullName>
    </recommendedName>
</protein>
<accession>A0A814F0N6</accession>
<dbReference type="EMBL" id="CAJNOC010003247">
    <property type="protein sequence ID" value="CAF0974384.1"/>
    <property type="molecule type" value="Genomic_DNA"/>
</dbReference>
<dbReference type="Pfam" id="PF03732">
    <property type="entry name" value="Retrotrans_gag"/>
    <property type="match status" value="1"/>
</dbReference>
<evidence type="ECO:0000313" key="2">
    <source>
        <dbReference type="EMBL" id="CAF0974384.1"/>
    </source>
</evidence>
<dbReference type="AlphaFoldDB" id="A0A814F0N6"/>
<organism evidence="2 3">
    <name type="scientific">Brachionus calyciflorus</name>
    <dbReference type="NCBI Taxonomy" id="104777"/>
    <lineage>
        <taxon>Eukaryota</taxon>
        <taxon>Metazoa</taxon>
        <taxon>Spiralia</taxon>
        <taxon>Gnathifera</taxon>
        <taxon>Rotifera</taxon>
        <taxon>Eurotatoria</taxon>
        <taxon>Monogononta</taxon>
        <taxon>Pseudotrocha</taxon>
        <taxon>Ploima</taxon>
        <taxon>Brachionidae</taxon>
        <taxon>Brachionus</taxon>
    </lineage>
</organism>
<dbReference type="InterPro" id="IPR005162">
    <property type="entry name" value="Retrotrans_gag_dom"/>
</dbReference>
<dbReference type="Proteomes" id="UP000663879">
    <property type="component" value="Unassembled WGS sequence"/>
</dbReference>
<evidence type="ECO:0000313" key="3">
    <source>
        <dbReference type="Proteomes" id="UP000663879"/>
    </source>
</evidence>
<reference evidence="2" key="1">
    <citation type="submission" date="2021-02" db="EMBL/GenBank/DDBJ databases">
        <authorList>
            <person name="Nowell W R."/>
        </authorList>
    </citation>
    <scope>NUCLEOTIDE SEQUENCE</scope>
    <source>
        <strain evidence="2">Ploen Becks lab</strain>
    </source>
</reference>
<proteinExistence type="predicted"/>
<feature type="domain" description="Retrotransposon gag" evidence="1">
    <location>
        <begin position="44"/>
        <end position="126"/>
    </location>
</feature>
<sequence length="154" mass="18706">MSQLSIFRGFHSEHVDEWLYALNSNLEISKVSEKEKLLNAADFIRERAREVMERIKMSNPNISWKKFQKKFRDRFRAEDIDEKLYDELHEIKETGSMVDFIERILYLIGKIVGSNDEKFKIFWFLKRIKEKKHFQWASDGNLFSTNRIWRRPDN</sequence>
<keyword evidence="3" id="KW-1185">Reference proteome</keyword>
<gene>
    <name evidence="2" type="ORF">OXX778_LOCUS15090</name>
</gene>
<name>A0A814F0N6_9BILA</name>
<evidence type="ECO:0000259" key="1">
    <source>
        <dbReference type="Pfam" id="PF03732"/>
    </source>
</evidence>